<feature type="region of interest" description="Disordered" evidence="10">
    <location>
        <begin position="303"/>
        <end position="370"/>
    </location>
</feature>
<evidence type="ECO:0000313" key="13">
    <source>
        <dbReference type="EMBL" id="CZR59768.1"/>
    </source>
</evidence>
<dbReference type="CDD" id="cd20335">
    <property type="entry name" value="BRcat_RBR"/>
    <property type="match status" value="1"/>
</dbReference>
<dbReference type="GO" id="GO:0016567">
    <property type="term" value="P:protein ubiquitination"/>
    <property type="evidence" value="ECO:0007669"/>
    <property type="project" value="InterPro"/>
</dbReference>
<protein>
    <recommendedName>
        <fullName evidence="2">RBR-type E3 ubiquitin transferase</fullName>
        <ecNumber evidence="2">2.3.2.31</ecNumber>
    </recommendedName>
</protein>
<evidence type="ECO:0000256" key="5">
    <source>
        <dbReference type="ARBA" id="ARBA00022737"/>
    </source>
</evidence>
<dbReference type="InterPro" id="IPR013083">
    <property type="entry name" value="Znf_RING/FYVE/PHD"/>
</dbReference>
<dbReference type="Gene3D" id="1.20.120.1750">
    <property type="match status" value="1"/>
</dbReference>
<evidence type="ECO:0000256" key="4">
    <source>
        <dbReference type="ARBA" id="ARBA00022723"/>
    </source>
</evidence>
<dbReference type="Pfam" id="PF01485">
    <property type="entry name" value="IBR"/>
    <property type="match status" value="1"/>
</dbReference>
<keyword evidence="14" id="KW-1185">Reference proteome</keyword>
<evidence type="ECO:0000256" key="8">
    <source>
        <dbReference type="ARBA" id="ARBA00022833"/>
    </source>
</evidence>
<gene>
    <name evidence="13" type="ORF">PAC_09662</name>
</gene>
<organism evidence="13 14">
    <name type="scientific">Phialocephala subalpina</name>
    <dbReference type="NCBI Taxonomy" id="576137"/>
    <lineage>
        <taxon>Eukaryota</taxon>
        <taxon>Fungi</taxon>
        <taxon>Dikarya</taxon>
        <taxon>Ascomycota</taxon>
        <taxon>Pezizomycotina</taxon>
        <taxon>Leotiomycetes</taxon>
        <taxon>Helotiales</taxon>
        <taxon>Mollisiaceae</taxon>
        <taxon>Phialocephala</taxon>
        <taxon>Phialocephala fortinii species complex</taxon>
    </lineage>
</organism>
<dbReference type="InterPro" id="IPR044066">
    <property type="entry name" value="TRIAD_supradom"/>
</dbReference>
<dbReference type="Proteomes" id="UP000184330">
    <property type="component" value="Unassembled WGS sequence"/>
</dbReference>
<evidence type="ECO:0000256" key="3">
    <source>
        <dbReference type="ARBA" id="ARBA00022679"/>
    </source>
</evidence>
<dbReference type="PANTHER" id="PTHR11685">
    <property type="entry name" value="RBR FAMILY RING FINGER AND IBR DOMAIN-CONTAINING"/>
    <property type="match status" value="1"/>
</dbReference>
<reference evidence="13 14" key="1">
    <citation type="submission" date="2016-03" db="EMBL/GenBank/DDBJ databases">
        <authorList>
            <person name="Ploux O."/>
        </authorList>
    </citation>
    <scope>NUCLEOTIDE SEQUENCE [LARGE SCALE GENOMIC DNA]</scope>
    <source>
        <strain evidence="13 14">UAMH 11012</strain>
    </source>
</reference>
<dbReference type="GO" id="GO:0008270">
    <property type="term" value="F:zinc ion binding"/>
    <property type="evidence" value="ECO:0007669"/>
    <property type="project" value="UniProtKB-KW"/>
</dbReference>
<dbReference type="InterPro" id="IPR031127">
    <property type="entry name" value="E3_UB_ligase_RBR"/>
</dbReference>
<keyword evidence="3" id="KW-0808">Transferase</keyword>
<evidence type="ECO:0000256" key="10">
    <source>
        <dbReference type="SAM" id="MobiDB-lite"/>
    </source>
</evidence>
<dbReference type="PROSITE" id="PS51873">
    <property type="entry name" value="TRIAD"/>
    <property type="match status" value="1"/>
</dbReference>
<evidence type="ECO:0000256" key="2">
    <source>
        <dbReference type="ARBA" id="ARBA00012251"/>
    </source>
</evidence>
<evidence type="ECO:0000259" key="12">
    <source>
        <dbReference type="PROSITE" id="PS51873"/>
    </source>
</evidence>
<dbReference type="STRING" id="576137.A0A1L7X429"/>
<dbReference type="SUPFAM" id="SSF57850">
    <property type="entry name" value="RING/U-box"/>
    <property type="match status" value="3"/>
</dbReference>
<keyword evidence="5" id="KW-0677">Repeat</keyword>
<proteinExistence type="predicted"/>
<dbReference type="Gene3D" id="3.30.40.10">
    <property type="entry name" value="Zinc/RING finger domain, C3HC4 (zinc finger)"/>
    <property type="match status" value="1"/>
</dbReference>
<dbReference type="InterPro" id="IPR001841">
    <property type="entry name" value="Znf_RING"/>
</dbReference>
<comment type="catalytic activity">
    <reaction evidence="1">
        <text>[E2 ubiquitin-conjugating enzyme]-S-ubiquitinyl-L-cysteine + [acceptor protein]-L-lysine = [E2 ubiquitin-conjugating enzyme]-L-cysteine + [acceptor protein]-N(6)-ubiquitinyl-L-lysine.</text>
        <dbReference type="EC" id="2.3.2.31"/>
    </reaction>
</comment>
<keyword evidence="6 9" id="KW-0863">Zinc-finger</keyword>
<dbReference type="InterPro" id="IPR002867">
    <property type="entry name" value="IBR_dom"/>
</dbReference>
<dbReference type="EMBL" id="FJOG01000014">
    <property type="protein sequence ID" value="CZR59768.1"/>
    <property type="molecule type" value="Genomic_DNA"/>
</dbReference>
<evidence type="ECO:0000256" key="7">
    <source>
        <dbReference type="ARBA" id="ARBA00022786"/>
    </source>
</evidence>
<name>A0A1L7X429_9HELO</name>
<feature type="domain" description="RING-type" evidence="12">
    <location>
        <begin position="145"/>
        <end position="442"/>
    </location>
</feature>
<evidence type="ECO:0000256" key="1">
    <source>
        <dbReference type="ARBA" id="ARBA00001798"/>
    </source>
</evidence>
<feature type="compositionally biased region" description="Basic and acidic residues" evidence="10">
    <location>
        <begin position="311"/>
        <end position="370"/>
    </location>
</feature>
<dbReference type="OrthoDB" id="1431934at2759"/>
<evidence type="ECO:0000259" key="11">
    <source>
        <dbReference type="PROSITE" id="PS50089"/>
    </source>
</evidence>
<feature type="domain" description="RING-type" evidence="11">
    <location>
        <begin position="149"/>
        <end position="203"/>
    </location>
</feature>
<evidence type="ECO:0000313" key="14">
    <source>
        <dbReference type="Proteomes" id="UP000184330"/>
    </source>
</evidence>
<keyword evidence="4" id="KW-0479">Metal-binding</keyword>
<evidence type="ECO:0000256" key="6">
    <source>
        <dbReference type="ARBA" id="ARBA00022771"/>
    </source>
</evidence>
<sequence>MTEEVAALNFYEELMHNASPDIQRAASGKVETVWSNGSKNAATVELDFASTSKDTTSHDIQESDEMYDIQYNESTALPRETFGYEDAEEIWRTALSVATQASESSAPESSTANAKTSFLQELPTESHQVMIPSSSSTVSTSPSNTPTSCIICIEDFTPTLQPPPWITLACAHPPSLCLPCLAKCISNDLTSKIWNQIKCPECSIPLVYEDIKRLADPNTFAKYEDLSFRSAMSSDSDFVWCQAPNCDFGQLHTTGQKQPIVRCKKCGFRSCFKHGVAWHERLTCDEYDEMKRNPMGFKSMLEREEEERIAEEERQRQRHEAELARAREQQAAGAERRKLEAARRRREEQRQREVEERRMEEEERQKQKEAVWKRHIEEEASMSTVERTTKKCPGCTWPIEKNEGCQHMTCISCCSQWCWDCLADHIKIVRYGNDWHDARCPYHTDNLPRRKKTSSPE</sequence>
<dbReference type="SMART" id="SM00647">
    <property type="entry name" value="IBR"/>
    <property type="match status" value="2"/>
</dbReference>
<evidence type="ECO:0000256" key="9">
    <source>
        <dbReference type="PROSITE-ProRule" id="PRU00175"/>
    </source>
</evidence>
<dbReference type="EC" id="2.3.2.31" evidence="2"/>
<keyword evidence="8" id="KW-0862">Zinc</keyword>
<keyword evidence="7" id="KW-0833">Ubl conjugation pathway</keyword>
<dbReference type="Pfam" id="PF22191">
    <property type="entry name" value="IBR_1"/>
    <property type="match status" value="1"/>
</dbReference>
<dbReference type="GO" id="GO:0061630">
    <property type="term" value="F:ubiquitin protein ligase activity"/>
    <property type="evidence" value="ECO:0007669"/>
    <property type="project" value="UniProtKB-EC"/>
</dbReference>
<dbReference type="AlphaFoldDB" id="A0A1L7X429"/>
<accession>A0A1L7X429</accession>
<dbReference type="PROSITE" id="PS50089">
    <property type="entry name" value="ZF_RING_2"/>
    <property type="match status" value="1"/>
</dbReference>